<proteinExistence type="inferred from homology"/>
<keyword evidence="2" id="KW-0121">Carboxypeptidase</keyword>
<dbReference type="PROSITE" id="PS00560">
    <property type="entry name" value="CARBOXYPEPT_SER_HIS"/>
    <property type="match status" value="1"/>
</dbReference>
<dbReference type="InterPro" id="IPR001563">
    <property type="entry name" value="Peptidase_S10"/>
</dbReference>
<protein>
    <submittedName>
        <fullName evidence="10">Serine carboxypeptidase 1-like</fullName>
    </submittedName>
</protein>
<dbReference type="GeneID" id="103721206"/>
<dbReference type="FunFam" id="3.40.50.11320:FF:000001">
    <property type="entry name" value="Carboxypeptidase"/>
    <property type="match status" value="1"/>
</dbReference>
<evidence type="ECO:0000256" key="3">
    <source>
        <dbReference type="ARBA" id="ARBA00022670"/>
    </source>
</evidence>
<evidence type="ECO:0000313" key="10">
    <source>
        <dbReference type="RefSeq" id="XP_017701690.2"/>
    </source>
</evidence>
<evidence type="ECO:0000256" key="2">
    <source>
        <dbReference type="ARBA" id="ARBA00022645"/>
    </source>
</evidence>
<sequence length="500" mass="55531">MSKAKKKMKTPSFSLLLTCCFLFALLNTSRANEADQLRKFINSKSSSWFLQSDSRADLDATEPVSPVYMSSQVGLMEADKIEALPGQPEGVNFNQYAGYVTVDPKKERALFYYFVESPYNSSTKPLVLWLNGGPGCSSFGYGAMQELGPFRVERDGKTLSRNQYAWNNVANVLFLESPAGVGFSYSNTSTDYTSNGDKRTAKDSYTFLVNWLKRFPQYKSRDFFITGESYVGHYAPQLASLILQQNKLPNHTVINLQGIAIGNAYVDTKTNDQGEYEFLWSHALISDEAYAEVLQACNFISTEEDSTSCLTAANNARATSGNIDEYNIYAPICLHAENRTKSSLAMADFDPCTEDYVTSYLNNPKVHEALHVDITKSTIPWQGCSDAVGYSWKDAPASVLPLIKKLIGSNETRLWLYSGDVDGVCSTAATKYAIKELKLPVRDSWKAWYYNEQVGGYVVGYQGLVFVTVRGAGHMVPSYQPERALALISSFIQGKLPSTT</sequence>
<accession>A0A8B7MWZ7</accession>
<dbReference type="Proteomes" id="UP000228380">
    <property type="component" value="Unplaced"/>
</dbReference>
<dbReference type="GO" id="GO:0004185">
    <property type="term" value="F:serine-type carboxypeptidase activity"/>
    <property type="evidence" value="ECO:0007669"/>
    <property type="project" value="InterPro"/>
</dbReference>
<name>A0A8B7MWZ7_PHODC</name>
<feature type="chain" id="PRO_5034357953" evidence="8">
    <location>
        <begin position="32"/>
        <end position="500"/>
    </location>
</feature>
<comment type="similarity">
    <text evidence="1">Belongs to the peptidase S10 family.</text>
</comment>
<organism evidence="9 10">
    <name type="scientific">Phoenix dactylifera</name>
    <name type="common">Date palm</name>
    <dbReference type="NCBI Taxonomy" id="42345"/>
    <lineage>
        <taxon>Eukaryota</taxon>
        <taxon>Viridiplantae</taxon>
        <taxon>Streptophyta</taxon>
        <taxon>Embryophyta</taxon>
        <taxon>Tracheophyta</taxon>
        <taxon>Spermatophyta</taxon>
        <taxon>Magnoliopsida</taxon>
        <taxon>Liliopsida</taxon>
        <taxon>Arecaceae</taxon>
        <taxon>Coryphoideae</taxon>
        <taxon>Phoeniceae</taxon>
        <taxon>Phoenix</taxon>
    </lineage>
</organism>
<dbReference type="GO" id="GO:0006508">
    <property type="term" value="P:proteolysis"/>
    <property type="evidence" value="ECO:0007669"/>
    <property type="project" value="UniProtKB-KW"/>
</dbReference>
<reference evidence="10" key="1">
    <citation type="submission" date="2025-08" db="UniProtKB">
        <authorList>
            <consortium name="RefSeq"/>
        </authorList>
    </citation>
    <scope>IDENTIFICATION</scope>
    <source>
        <tissue evidence="10">Young leaves</tissue>
    </source>
</reference>
<dbReference type="GO" id="GO:0005773">
    <property type="term" value="C:vacuole"/>
    <property type="evidence" value="ECO:0007669"/>
    <property type="project" value="TreeGrafter"/>
</dbReference>
<dbReference type="FunFam" id="3.40.50.1820:FF:000573">
    <property type="entry name" value="Carboxypeptidase"/>
    <property type="match status" value="1"/>
</dbReference>
<keyword evidence="9" id="KW-1185">Reference proteome</keyword>
<gene>
    <name evidence="10" type="primary">LOC103721206</name>
</gene>
<evidence type="ECO:0000313" key="9">
    <source>
        <dbReference type="Proteomes" id="UP000228380"/>
    </source>
</evidence>
<evidence type="ECO:0000256" key="1">
    <source>
        <dbReference type="ARBA" id="ARBA00009431"/>
    </source>
</evidence>
<evidence type="ECO:0000256" key="8">
    <source>
        <dbReference type="SAM" id="SignalP"/>
    </source>
</evidence>
<dbReference type="InterPro" id="IPR033124">
    <property type="entry name" value="Ser_caboxypep_his_AS"/>
</dbReference>
<dbReference type="InterPro" id="IPR029058">
    <property type="entry name" value="AB_hydrolase_fold"/>
</dbReference>
<dbReference type="Pfam" id="PF00450">
    <property type="entry name" value="Peptidase_S10"/>
    <property type="match status" value="1"/>
</dbReference>
<dbReference type="PRINTS" id="PR00724">
    <property type="entry name" value="CRBOXYPTASEC"/>
</dbReference>
<evidence type="ECO:0000256" key="5">
    <source>
        <dbReference type="ARBA" id="ARBA00022801"/>
    </source>
</evidence>
<dbReference type="AlphaFoldDB" id="A0A8B7MWZ7"/>
<dbReference type="Gene3D" id="6.10.250.940">
    <property type="match status" value="1"/>
</dbReference>
<feature type="signal peptide" evidence="8">
    <location>
        <begin position="1"/>
        <end position="31"/>
    </location>
</feature>
<keyword evidence="5" id="KW-0378">Hydrolase</keyword>
<dbReference type="OrthoDB" id="443318at2759"/>
<dbReference type="Gene3D" id="3.40.50.11320">
    <property type="match status" value="1"/>
</dbReference>
<keyword evidence="7" id="KW-0325">Glycoprotein</keyword>
<dbReference type="KEGG" id="pda:103721206"/>
<keyword evidence="3" id="KW-0645">Protease</keyword>
<keyword evidence="6" id="KW-1015">Disulfide bond</keyword>
<evidence type="ECO:0000256" key="6">
    <source>
        <dbReference type="ARBA" id="ARBA00023157"/>
    </source>
</evidence>
<dbReference type="PANTHER" id="PTHR11802:SF132">
    <property type="entry name" value="SERINE CARBOXYPEPTIDASE-LIKE 36-RELATED"/>
    <property type="match status" value="1"/>
</dbReference>
<dbReference type="RefSeq" id="XP_017701690.2">
    <property type="nucleotide sequence ID" value="XM_017846201.2"/>
</dbReference>
<dbReference type="Gene3D" id="3.40.50.1820">
    <property type="entry name" value="alpha/beta hydrolase"/>
    <property type="match status" value="1"/>
</dbReference>
<dbReference type="PANTHER" id="PTHR11802">
    <property type="entry name" value="SERINE PROTEASE FAMILY S10 SERINE CARBOXYPEPTIDASE"/>
    <property type="match status" value="1"/>
</dbReference>
<dbReference type="SUPFAM" id="SSF53474">
    <property type="entry name" value="alpha/beta-Hydrolases"/>
    <property type="match status" value="1"/>
</dbReference>
<evidence type="ECO:0000256" key="7">
    <source>
        <dbReference type="ARBA" id="ARBA00023180"/>
    </source>
</evidence>
<evidence type="ECO:0000256" key="4">
    <source>
        <dbReference type="ARBA" id="ARBA00022729"/>
    </source>
</evidence>
<keyword evidence="4 8" id="KW-0732">Signal</keyword>